<dbReference type="EMBL" id="ASHM01068769">
    <property type="protein sequence ID" value="PNX54662.1"/>
    <property type="molecule type" value="Genomic_DNA"/>
</dbReference>
<accession>A0A2K3JKV6</accession>
<comment type="caution">
    <text evidence="1">The sequence shown here is derived from an EMBL/GenBank/DDBJ whole genome shotgun (WGS) entry which is preliminary data.</text>
</comment>
<dbReference type="AlphaFoldDB" id="A0A2K3JKV6"/>
<sequence>ELAKGDWGDEELRVLLVLLRQGRFDGALGVAAGD</sequence>
<feature type="non-terminal residue" evidence="1">
    <location>
        <position position="1"/>
    </location>
</feature>
<evidence type="ECO:0000313" key="1">
    <source>
        <dbReference type="EMBL" id="PNX54662.1"/>
    </source>
</evidence>
<protein>
    <submittedName>
        <fullName evidence="1">Uncharacterized protein</fullName>
    </submittedName>
</protein>
<proteinExistence type="predicted"/>
<name>A0A2K3JKV6_TRIPR</name>
<evidence type="ECO:0000313" key="2">
    <source>
        <dbReference type="Proteomes" id="UP000236291"/>
    </source>
</evidence>
<reference evidence="1 2" key="2">
    <citation type="journal article" date="2017" name="Front. Plant Sci.">
        <title>Gene Classification and Mining of Molecular Markers Useful in Red Clover (Trifolium pratense) Breeding.</title>
        <authorList>
            <person name="Istvanek J."/>
            <person name="Dluhosova J."/>
            <person name="Dluhos P."/>
            <person name="Patkova L."/>
            <person name="Nedelnik J."/>
            <person name="Repkova J."/>
        </authorList>
    </citation>
    <scope>NUCLEOTIDE SEQUENCE [LARGE SCALE GENOMIC DNA]</scope>
    <source>
        <strain evidence="2">cv. Tatra</strain>
        <tissue evidence="1">Young leaves</tissue>
    </source>
</reference>
<dbReference type="Proteomes" id="UP000236291">
    <property type="component" value="Unassembled WGS sequence"/>
</dbReference>
<reference evidence="1 2" key="1">
    <citation type="journal article" date="2014" name="Am. J. Bot.">
        <title>Genome assembly and annotation for red clover (Trifolium pratense; Fabaceae).</title>
        <authorList>
            <person name="Istvanek J."/>
            <person name="Jaros M."/>
            <person name="Krenek A."/>
            <person name="Repkova J."/>
        </authorList>
    </citation>
    <scope>NUCLEOTIDE SEQUENCE [LARGE SCALE GENOMIC DNA]</scope>
    <source>
        <strain evidence="2">cv. Tatra</strain>
        <tissue evidence="1">Young leaves</tissue>
    </source>
</reference>
<organism evidence="1 2">
    <name type="scientific">Trifolium pratense</name>
    <name type="common">Red clover</name>
    <dbReference type="NCBI Taxonomy" id="57577"/>
    <lineage>
        <taxon>Eukaryota</taxon>
        <taxon>Viridiplantae</taxon>
        <taxon>Streptophyta</taxon>
        <taxon>Embryophyta</taxon>
        <taxon>Tracheophyta</taxon>
        <taxon>Spermatophyta</taxon>
        <taxon>Magnoliopsida</taxon>
        <taxon>eudicotyledons</taxon>
        <taxon>Gunneridae</taxon>
        <taxon>Pentapetalae</taxon>
        <taxon>rosids</taxon>
        <taxon>fabids</taxon>
        <taxon>Fabales</taxon>
        <taxon>Fabaceae</taxon>
        <taxon>Papilionoideae</taxon>
        <taxon>50 kb inversion clade</taxon>
        <taxon>NPAAA clade</taxon>
        <taxon>Hologalegina</taxon>
        <taxon>IRL clade</taxon>
        <taxon>Trifolieae</taxon>
        <taxon>Trifolium</taxon>
    </lineage>
</organism>
<gene>
    <name evidence="1" type="ORF">L195_g048283</name>
</gene>